<dbReference type="SMART" id="SM00851">
    <property type="entry name" value="MGS"/>
    <property type="match status" value="1"/>
</dbReference>
<comment type="domain">
    <text evidence="10">The IMP cyclohydrolase activity resides in the N-terminal region.</text>
</comment>
<dbReference type="CDD" id="cd01421">
    <property type="entry name" value="IMPCH"/>
    <property type="match status" value="1"/>
</dbReference>
<comment type="catalytic activity">
    <reaction evidence="8 10">
        <text>(6R)-10-formyltetrahydrofolate + 5-amino-1-(5-phospho-beta-D-ribosyl)imidazole-4-carboxamide = 5-formamido-1-(5-phospho-D-ribosyl)imidazole-4-carboxamide + (6S)-5,6,7,8-tetrahydrofolate</text>
        <dbReference type="Rhea" id="RHEA:22192"/>
        <dbReference type="ChEBI" id="CHEBI:57453"/>
        <dbReference type="ChEBI" id="CHEBI:58467"/>
        <dbReference type="ChEBI" id="CHEBI:58475"/>
        <dbReference type="ChEBI" id="CHEBI:195366"/>
        <dbReference type="EC" id="2.1.2.3"/>
    </reaction>
</comment>
<comment type="pathway">
    <text evidence="2 10">Purine metabolism; IMP biosynthesis via de novo pathway; 5-formamido-1-(5-phospho-D-ribosyl)imidazole-4-carboxamide from 5-amino-1-(5-phospho-D-ribosyl)imidazole-4-carboxamide (10-formyl THF route): step 1/1.</text>
</comment>
<dbReference type="NCBIfam" id="NF002049">
    <property type="entry name" value="PRK00881.1"/>
    <property type="match status" value="1"/>
</dbReference>
<evidence type="ECO:0000256" key="10">
    <source>
        <dbReference type="HAMAP-Rule" id="MF_00139"/>
    </source>
</evidence>
<evidence type="ECO:0000256" key="4">
    <source>
        <dbReference type="ARBA" id="ARBA00022679"/>
    </source>
</evidence>
<evidence type="ECO:0000256" key="2">
    <source>
        <dbReference type="ARBA" id="ARBA00004954"/>
    </source>
</evidence>
<reference evidence="12" key="2">
    <citation type="submission" date="2021-09" db="EMBL/GenBank/DDBJ databases">
        <authorList>
            <person name="Gilroy R."/>
        </authorList>
    </citation>
    <scope>NUCLEOTIDE SEQUENCE</scope>
    <source>
        <strain evidence="12">ChiGjej2B2-7701</strain>
    </source>
</reference>
<dbReference type="EC" id="2.1.2.3" evidence="10"/>
<dbReference type="AlphaFoldDB" id="A0A921IP53"/>
<reference evidence="12" key="1">
    <citation type="journal article" date="2021" name="PeerJ">
        <title>Extensive microbial diversity within the chicken gut microbiome revealed by metagenomics and culture.</title>
        <authorList>
            <person name="Gilroy R."/>
            <person name="Ravi A."/>
            <person name="Getino M."/>
            <person name="Pursley I."/>
            <person name="Horton D.L."/>
            <person name="Alikhan N.F."/>
            <person name="Baker D."/>
            <person name="Gharbi K."/>
            <person name="Hall N."/>
            <person name="Watson M."/>
            <person name="Adriaenssens E.M."/>
            <person name="Foster-Nyarko E."/>
            <person name="Jarju S."/>
            <person name="Secka A."/>
            <person name="Antonio M."/>
            <person name="Oren A."/>
            <person name="Chaudhuri R.R."/>
            <person name="La Ragione R."/>
            <person name="Hildebrand F."/>
            <person name="Pallen M.J."/>
        </authorList>
    </citation>
    <scope>NUCLEOTIDE SEQUENCE</scope>
    <source>
        <strain evidence="12">ChiGjej2B2-7701</strain>
    </source>
</reference>
<organism evidence="12 13">
    <name type="scientific">Collinsella ihumii</name>
    <dbReference type="NCBI Taxonomy" id="1720204"/>
    <lineage>
        <taxon>Bacteria</taxon>
        <taxon>Bacillati</taxon>
        <taxon>Actinomycetota</taxon>
        <taxon>Coriobacteriia</taxon>
        <taxon>Coriobacteriales</taxon>
        <taxon>Coriobacteriaceae</taxon>
        <taxon>Collinsella</taxon>
    </lineage>
</organism>
<evidence type="ECO:0000256" key="5">
    <source>
        <dbReference type="ARBA" id="ARBA00022755"/>
    </source>
</evidence>
<dbReference type="SUPFAM" id="SSF52335">
    <property type="entry name" value="Methylglyoxal synthase-like"/>
    <property type="match status" value="1"/>
</dbReference>
<proteinExistence type="inferred from homology"/>
<evidence type="ECO:0000256" key="8">
    <source>
        <dbReference type="ARBA" id="ARBA00050488"/>
    </source>
</evidence>
<dbReference type="HAMAP" id="MF_00139">
    <property type="entry name" value="PurH"/>
    <property type="match status" value="1"/>
</dbReference>
<dbReference type="Gene3D" id="3.40.140.20">
    <property type="match status" value="2"/>
</dbReference>
<evidence type="ECO:0000256" key="7">
    <source>
        <dbReference type="ARBA" id="ARBA00023268"/>
    </source>
</evidence>
<dbReference type="Gene3D" id="3.40.50.1380">
    <property type="entry name" value="Methylglyoxal synthase-like domain"/>
    <property type="match status" value="1"/>
</dbReference>
<dbReference type="GO" id="GO:0005829">
    <property type="term" value="C:cytosol"/>
    <property type="evidence" value="ECO:0007669"/>
    <property type="project" value="TreeGrafter"/>
</dbReference>
<comment type="catalytic activity">
    <reaction evidence="9 10">
        <text>IMP + H2O = 5-formamido-1-(5-phospho-D-ribosyl)imidazole-4-carboxamide</text>
        <dbReference type="Rhea" id="RHEA:18445"/>
        <dbReference type="ChEBI" id="CHEBI:15377"/>
        <dbReference type="ChEBI" id="CHEBI:58053"/>
        <dbReference type="ChEBI" id="CHEBI:58467"/>
        <dbReference type="EC" id="3.5.4.10"/>
    </reaction>
</comment>
<dbReference type="PANTHER" id="PTHR11692:SF0">
    <property type="entry name" value="BIFUNCTIONAL PURINE BIOSYNTHESIS PROTEIN ATIC"/>
    <property type="match status" value="1"/>
</dbReference>
<accession>A0A921IP53</accession>
<evidence type="ECO:0000313" key="13">
    <source>
        <dbReference type="Proteomes" id="UP000746751"/>
    </source>
</evidence>
<dbReference type="SMART" id="SM00798">
    <property type="entry name" value="AICARFT_IMPCHas"/>
    <property type="match status" value="1"/>
</dbReference>
<comment type="similarity">
    <text evidence="3 10">Belongs to the PurH family.</text>
</comment>
<keyword evidence="4 10" id="KW-0808">Transferase</keyword>
<dbReference type="PROSITE" id="PS51855">
    <property type="entry name" value="MGS"/>
    <property type="match status" value="1"/>
</dbReference>
<dbReference type="FunFam" id="3.40.50.1380:FF:000001">
    <property type="entry name" value="Bifunctional purine biosynthesis protein PurH"/>
    <property type="match status" value="1"/>
</dbReference>
<keyword evidence="7 10" id="KW-0511">Multifunctional enzyme</keyword>
<evidence type="ECO:0000256" key="1">
    <source>
        <dbReference type="ARBA" id="ARBA00004844"/>
    </source>
</evidence>
<dbReference type="GO" id="GO:0003937">
    <property type="term" value="F:IMP cyclohydrolase activity"/>
    <property type="evidence" value="ECO:0007669"/>
    <property type="project" value="UniProtKB-UniRule"/>
</dbReference>
<dbReference type="GO" id="GO:0004643">
    <property type="term" value="F:phosphoribosylaminoimidazolecarboxamide formyltransferase activity"/>
    <property type="evidence" value="ECO:0007669"/>
    <property type="project" value="UniProtKB-UniRule"/>
</dbReference>
<dbReference type="FunFam" id="3.40.140.20:FF:000001">
    <property type="entry name" value="Bifunctional purine biosynthesis protein PurH"/>
    <property type="match status" value="1"/>
</dbReference>
<dbReference type="InterPro" id="IPR024051">
    <property type="entry name" value="AICAR_Tfase_dup_dom_sf"/>
</dbReference>
<feature type="domain" description="MGS-like" evidence="11">
    <location>
        <begin position="1"/>
        <end position="151"/>
    </location>
</feature>
<dbReference type="PANTHER" id="PTHR11692">
    <property type="entry name" value="BIFUNCTIONAL PURINE BIOSYNTHESIS PROTEIN PURH"/>
    <property type="match status" value="1"/>
</dbReference>
<dbReference type="InterPro" id="IPR016193">
    <property type="entry name" value="Cytidine_deaminase-like"/>
</dbReference>
<evidence type="ECO:0000256" key="3">
    <source>
        <dbReference type="ARBA" id="ARBA00007667"/>
    </source>
</evidence>
<sequence length="538" mass="58107">MATDVKIKRALISVTDKTWVVEFARELQTVYGVEIISTGGTARALEEGGVTVIPIEEYTGFPEMMDGRVKTLHPKVHGGLLARRDDPKHMAEAAEHGIGMIDMVVVNLYEFEKTVANPDVTFADAIEHIDIGGPSMLRSAAKNADSVTVVSDPSDYAGILTEMAAHDGATTLETRRRLQLKVYQTTAAYDTAISTWLAAQAPQASEQAEPPASFDLRLEKVDDLRYGENPQQTAAIYRFADGFAQKGSSANPLVGAEQIQGKPLSYNNYLDADAAWNLVREFDGPACVILKHQNPCGSATADDITTAYDMAFACDPKSAFGGIIACNREVPFELVEHFADENKQFVEVIIAPSYTPEALERMAKRPNLRVLATGGAAGHAALELRSVDGGVLVQCVDTVAEDPATFTCPTDRKPTDAEMAELMFAWRVCKGVKSNAILISKNNAGIGMGPGQPNRVDSALLACERAEDACERMGWEKGGFACASDAFFPFRDNVDVLAAHGVTCIIQPGGSKRDDESIEACNEHGIAMVFTGARHFRH</sequence>
<dbReference type="GO" id="GO:0006189">
    <property type="term" value="P:'de novo' IMP biosynthetic process"/>
    <property type="evidence" value="ECO:0007669"/>
    <property type="project" value="UniProtKB-UniRule"/>
</dbReference>
<evidence type="ECO:0000256" key="9">
    <source>
        <dbReference type="ARBA" id="ARBA00050687"/>
    </source>
</evidence>
<dbReference type="PIRSF" id="PIRSF000414">
    <property type="entry name" value="AICARFT_IMPCHas"/>
    <property type="match status" value="1"/>
</dbReference>
<dbReference type="Pfam" id="PF01808">
    <property type="entry name" value="AICARFT_IMPCHas"/>
    <property type="match status" value="1"/>
</dbReference>
<dbReference type="Pfam" id="PF02142">
    <property type="entry name" value="MGS"/>
    <property type="match status" value="1"/>
</dbReference>
<dbReference type="EMBL" id="DYVF01000021">
    <property type="protein sequence ID" value="HJG30289.1"/>
    <property type="molecule type" value="Genomic_DNA"/>
</dbReference>
<evidence type="ECO:0000256" key="6">
    <source>
        <dbReference type="ARBA" id="ARBA00022801"/>
    </source>
</evidence>
<gene>
    <name evidence="10 12" type="primary">purH</name>
    <name evidence="12" type="ORF">K8U80_02715</name>
</gene>
<evidence type="ECO:0000313" key="12">
    <source>
        <dbReference type="EMBL" id="HJG30289.1"/>
    </source>
</evidence>
<dbReference type="SUPFAM" id="SSF53927">
    <property type="entry name" value="Cytidine deaminase-like"/>
    <property type="match status" value="1"/>
</dbReference>
<comment type="caution">
    <text evidence="12">The sequence shown here is derived from an EMBL/GenBank/DDBJ whole genome shotgun (WGS) entry which is preliminary data.</text>
</comment>
<dbReference type="InterPro" id="IPR011607">
    <property type="entry name" value="MGS-like_dom"/>
</dbReference>
<dbReference type="InterPro" id="IPR002695">
    <property type="entry name" value="PurH-like"/>
</dbReference>
<name>A0A921IP53_9ACTN</name>
<comment type="pathway">
    <text evidence="1 10">Purine metabolism; IMP biosynthesis via de novo pathway; IMP from 5-formamido-1-(5-phospho-D-ribosyl)imidazole-4-carboxamide: step 1/1.</text>
</comment>
<dbReference type="Proteomes" id="UP000746751">
    <property type="component" value="Unassembled WGS sequence"/>
</dbReference>
<dbReference type="NCBIfam" id="TIGR00355">
    <property type="entry name" value="purH"/>
    <property type="match status" value="1"/>
</dbReference>
<dbReference type="EC" id="3.5.4.10" evidence="10"/>
<keyword evidence="6 10" id="KW-0378">Hydrolase</keyword>
<dbReference type="InterPro" id="IPR036914">
    <property type="entry name" value="MGS-like_dom_sf"/>
</dbReference>
<protein>
    <recommendedName>
        <fullName evidence="10">Bifunctional purine biosynthesis protein PurH</fullName>
    </recommendedName>
    <domain>
        <recommendedName>
            <fullName evidence="10">Phosphoribosylaminoimidazolecarboxamide formyltransferase</fullName>
            <ecNumber evidence="10">2.1.2.3</ecNumber>
        </recommendedName>
        <alternativeName>
            <fullName evidence="10">AICAR transformylase</fullName>
        </alternativeName>
    </domain>
    <domain>
        <recommendedName>
            <fullName evidence="10">IMP cyclohydrolase</fullName>
            <ecNumber evidence="10">3.5.4.10</ecNumber>
        </recommendedName>
        <alternativeName>
            <fullName evidence="10">ATIC</fullName>
        </alternativeName>
        <alternativeName>
            <fullName evidence="10">IMP synthase</fullName>
        </alternativeName>
        <alternativeName>
            <fullName evidence="10">Inosinicase</fullName>
        </alternativeName>
    </domain>
</protein>
<keyword evidence="5 10" id="KW-0658">Purine biosynthesis</keyword>
<evidence type="ECO:0000259" key="11">
    <source>
        <dbReference type="PROSITE" id="PS51855"/>
    </source>
</evidence>